<evidence type="ECO:0000313" key="1">
    <source>
        <dbReference type="Proteomes" id="UP000694930"/>
    </source>
</evidence>
<gene>
    <name evidence="2" type="primary">LOC107022111</name>
</gene>
<accession>A0ABM1GZT0</accession>
<name>A0ABM1GZT0_SOLPN</name>
<dbReference type="GeneID" id="107022111"/>
<proteinExistence type="predicted"/>
<keyword evidence="1" id="KW-1185">Reference proteome</keyword>
<protein>
    <submittedName>
        <fullName evidence="2">Uncharacterized protein LOC107022111</fullName>
    </submittedName>
</protein>
<organism evidence="1 2">
    <name type="scientific">Solanum pennellii</name>
    <name type="common">Tomato</name>
    <name type="synonym">Lycopersicon pennellii</name>
    <dbReference type="NCBI Taxonomy" id="28526"/>
    <lineage>
        <taxon>Eukaryota</taxon>
        <taxon>Viridiplantae</taxon>
        <taxon>Streptophyta</taxon>
        <taxon>Embryophyta</taxon>
        <taxon>Tracheophyta</taxon>
        <taxon>Spermatophyta</taxon>
        <taxon>Magnoliopsida</taxon>
        <taxon>eudicotyledons</taxon>
        <taxon>Gunneridae</taxon>
        <taxon>Pentapetalae</taxon>
        <taxon>asterids</taxon>
        <taxon>lamiids</taxon>
        <taxon>Solanales</taxon>
        <taxon>Solanaceae</taxon>
        <taxon>Solanoideae</taxon>
        <taxon>Solaneae</taxon>
        <taxon>Solanum</taxon>
        <taxon>Solanum subgen. Lycopersicon</taxon>
    </lineage>
</organism>
<reference evidence="1" key="1">
    <citation type="journal article" date="2014" name="Nat. Genet.">
        <title>The genome of the stress-tolerant wild tomato species Solanum pennellii.</title>
        <authorList>
            <person name="Bolger A."/>
            <person name="Scossa F."/>
            <person name="Bolger M.E."/>
            <person name="Lanz C."/>
            <person name="Maumus F."/>
            <person name="Tohge T."/>
            <person name="Quesneville H."/>
            <person name="Alseekh S."/>
            <person name="Sorensen I."/>
            <person name="Lichtenstein G."/>
            <person name="Fich E.A."/>
            <person name="Conte M."/>
            <person name="Keller H."/>
            <person name="Schneeberger K."/>
            <person name="Schwacke R."/>
            <person name="Ofner I."/>
            <person name="Vrebalov J."/>
            <person name="Xu Y."/>
            <person name="Osorio S."/>
            <person name="Aflitos S.A."/>
            <person name="Schijlen E."/>
            <person name="Jimenez-Gomez J.M."/>
            <person name="Ryngajllo M."/>
            <person name="Kimura S."/>
            <person name="Kumar R."/>
            <person name="Koenig D."/>
            <person name="Headland L.R."/>
            <person name="Maloof J.N."/>
            <person name="Sinha N."/>
            <person name="van Ham R.C."/>
            <person name="Lankhorst R.K."/>
            <person name="Mao L."/>
            <person name="Vogel A."/>
            <person name="Arsova B."/>
            <person name="Panstruga R."/>
            <person name="Fei Z."/>
            <person name="Rose J.K."/>
            <person name="Zamir D."/>
            <person name="Carrari F."/>
            <person name="Giovannoni J.J."/>
            <person name="Weigel D."/>
            <person name="Usadel B."/>
            <person name="Fernie A.R."/>
        </authorList>
    </citation>
    <scope>NUCLEOTIDE SEQUENCE [LARGE SCALE GENOMIC DNA]</scope>
    <source>
        <strain evidence="1">cv. LA0716</strain>
    </source>
</reference>
<sequence>MSYNHFIVHQLITTIDTLEASIAVCKRDQGSTEEVMALRATIVELRRDVDNLKSTDIPAIYGIVEIPYTHERPITITRHGDEMEHTRYPEVKPETNNEMLKEVVEAPEEYKNDVEEIML</sequence>
<dbReference type="RefSeq" id="XP_015078304.1">
    <property type="nucleotide sequence ID" value="XM_015222818.1"/>
</dbReference>
<dbReference type="Proteomes" id="UP000694930">
    <property type="component" value="Chromosome 6"/>
</dbReference>
<reference evidence="2" key="2">
    <citation type="submission" date="2025-08" db="UniProtKB">
        <authorList>
            <consortium name="RefSeq"/>
        </authorList>
    </citation>
    <scope>IDENTIFICATION</scope>
</reference>
<evidence type="ECO:0000313" key="2">
    <source>
        <dbReference type="RefSeq" id="XP_015078304.1"/>
    </source>
</evidence>